<accession>A0AAE3NPG7</accession>
<dbReference type="Pfam" id="PF00378">
    <property type="entry name" value="ECH_1"/>
    <property type="match status" value="1"/>
</dbReference>
<evidence type="ECO:0000256" key="1">
    <source>
        <dbReference type="ARBA" id="ARBA00005254"/>
    </source>
</evidence>
<dbReference type="InterPro" id="IPR014748">
    <property type="entry name" value="Enoyl-CoA_hydra_C"/>
</dbReference>
<dbReference type="SUPFAM" id="SSF52096">
    <property type="entry name" value="ClpP/crotonase"/>
    <property type="match status" value="1"/>
</dbReference>
<keyword evidence="3" id="KW-1185">Reference proteome</keyword>
<evidence type="ECO:0000313" key="2">
    <source>
        <dbReference type="EMBL" id="MDF0599607.1"/>
    </source>
</evidence>
<reference evidence="2" key="1">
    <citation type="submission" date="2023-03" db="EMBL/GenBank/DDBJ databases">
        <title>Multiphase analysis and comparison of six strains from genera Psychromarinibacter, Lutimaribacter, and Maritimibacter, including a novel species: Psychromarinibacter sediminicola sp. nov.</title>
        <authorList>
            <person name="Wang Y.-H."/>
            <person name="Ye M.-Q."/>
            <person name="Du Z.-J."/>
        </authorList>
    </citation>
    <scope>NUCLEOTIDE SEQUENCE</scope>
    <source>
        <strain evidence="2">C21-152</strain>
    </source>
</reference>
<evidence type="ECO:0000313" key="3">
    <source>
        <dbReference type="Proteomes" id="UP001220964"/>
    </source>
</evidence>
<dbReference type="GO" id="GO:0003824">
    <property type="term" value="F:catalytic activity"/>
    <property type="evidence" value="ECO:0007669"/>
    <property type="project" value="UniProtKB-ARBA"/>
</dbReference>
<dbReference type="Proteomes" id="UP001220964">
    <property type="component" value="Unassembled WGS sequence"/>
</dbReference>
<comment type="similarity">
    <text evidence="1">Belongs to the enoyl-CoA hydratase/isomerase family.</text>
</comment>
<gene>
    <name evidence="2" type="ORF">P1J78_02575</name>
</gene>
<dbReference type="InterPro" id="IPR029045">
    <property type="entry name" value="ClpP/crotonase-like_dom_sf"/>
</dbReference>
<name>A0AAE3NPG7_9RHOB</name>
<dbReference type="RefSeq" id="WP_275565750.1">
    <property type="nucleotide sequence ID" value="NZ_JARGYC010000004.1"/>
</dbReference>
<dbReference type="CDD" id="cd06558">
    <property type="entry name" value="crotonase-like"/>
    <property type="match status" value="1"/>
</dbReference>
<dbReference type="InterPro" id="IPR001753">
    <property type="entry name" value="Enoyl-CoA_hydra/iso"/>
</dbReference>
<organism evidence="2 3">
    <name type="scientific">Psychromarinibacter sediminicola</name>
    <dbReference type="NCBI Taxonomy" id="3033385"/>
    <lineage>
        <taxon>Bacteria</taxon>
        <taxon>Pseudomonadati</taxon>
        <taxon>Pseudomonadota</taxon>
        <taxon>Alphaproteobacteria</taxon>
        <taxon>Rhodobacterales</taxon>
        <taxon>Paracoccaceae</taxon>
        <taxon>Psychromarinibacter</taxon>
    </lineage>
</organism>
<comment type="caution">
    <text evidence="2">The sequence shown here is derived from an EMBL/GenBank/DDBJ whole genome shotgun (WGS) entry which is preliminary data.</text>
</comment>
<dbReference type="AlphaFoldDB" id="A0AAE3NPG7"/>
<proteinExistence type="inferred from homology"/>
<dbReference type="Gene3D" id="3.90.226.10">
    <property type="entry name" value="2-enoyl-CoA Hydratase, Chain A, domain 1"/>
    <property type="match status" value="1"/>
</dbReference>
<dbReference type="EMBL" id="JARGYC010000004">
    <property type="protein sequence ID" value="MDF0599607.1"/>
    <property type="molecule type" value="Genomic_DNA"/>
</dbReference>
<dbReference type="PANTHER" id="PTHR43802">
    <property type="entry name" value="ENOYL-COA HYDRATASE"/>
    <property type="match status" value="1"/>
</dbReference>
<sequence>MSEPPAFEMLTLSRRGRRLDITLNRPEAMNAFGKVMHAELVDALRFAAGDDGSDVIVLTGAGKAFSAGGDLARIEEFQADPSEFDREAEDAKRIVFTLLDIEKPVIARLNGAAVGLGATLALLCDVIFAADHAKIGDPHVTVGLVAGDGGAVIWPQLIGFARAKEYLMTGRLLTAAEAAEIGLINHAVPAAELDARVDAFCDELLGGSTQAIRWTKTVVNLELKRIAHALMDPGIAYESLSVRSEDHARAVRAMRQEIARKKGG</sequence>
<protein>
    <submittedName>
        <fullName evidence="2">Enoyl-CoA hydratase/isomerase family protein</fullName>
    </submittedName>
</protein>
<dbReference type="PANTHER" id="PTHR43802:SF1">
    <property type="entry name" value="IP11341P-RELATED"/>
    <property type="match status" value="1"/>
</dbReference>
<dbReference type="Gene3D" id="1.10.12.10">
    <property type="entry name" value="Lyase 2-enoyl-coa Hydratase, Chain A, domain 2"/>
    <property type="match status" value="1"/>
</dbReference>